<sequence length="264" mass="30162">MIKDVSAGLLLGLLVGSMPVARAQIPVGTTGAWGSWFIGTVQLPGNPERKWGGYAEVQVRANGVLKEYFYHELKAGLSYDIDPNFTVLVGSGYYRTSDYRDLEASPLTVEKRLWEQLVLTQYSKRLKLEHRYRIEQRWVNFRGDSTAFRQRFRYRLNVFFPLNKRTVSTGTLFLSVYNELFLNPTGPVFERNRLYGGIGYQFTPQLVLQVGLLNQADYNLPALRRGQFTPQTTAIKNNLVLAVTYKLAWRSTVPATEHLPSQQD</sequence>
<dbReference type="EMBL" id="BAABDI010000022">
    <property type="protein sequence ID" value="GAA3982418.1"/>
    <property type="molecule type" value="Genomic_DNA"/>
</dbReference>
<comment type="caution">
    <text evidence="2">The sequence shown here is derived from an EMBL/GenBank/DDBJ whole genome shotgun (WGS) entry which is preliminary data.</text>
</comment>
<keyword evidence="3" id="KW-1185">Reference proteome</keyword>
<protein>
    <recommendedName>
        <fullName evidence="4">DUF2490 domain-containing protein</fullName>
    </recommendedName>
</protein>
<dbReference type="InterPro" id="IPR019619">
    <property type="entry name" value="DUF2490"/>
</dbReference>
<dbReference type="Proteomes" id="UP001501556">
    <property type="component" value="Unassembled WGS sequence"/>
</dbReference>
<name>A0ABP7QH06_9BACT</name>
<evidence type="ECO:0000313" key="2">
    <source>
        <dbReference type="EMBL" id="GAA3982418.1"/>
    </source>
</evidence>
<evidence type="ECO:0000313" key="3">
    <source>
        <dbReference type="Proteomes" id="UP001501556"/>
    </source>
</evidence>
<feature type="chain" id="PRO_5046178546" description="DUF2490 domain-containing protein" evidence="1">
    <location>
        <begin position="24"/>
        <end position="264"/>
    </location>
</feature>
<keyword evidence="1" id="KW-0732">Signal</keyword>
<organism evidence="2 3">
    <name type="scientific">Hymenobacter antarcticus</name>
    <dbReference type="NCBI Taxonomy" id="486270"/>
    <lineage>
        <taxon>Bacteria</taxon>
        <taxon>Pseudomonadati</taxon>
        <taxon>Bacteroidota</taxon>
        <taxon>Cytophagia</taxon>
        <taxon>Cytophagales</taxon>
        <taxon>Hymenobacteraceae</taxon>
        <taxon>Hymenobacter</taxon>
    </lineage>
</organism>
<evidence type="ECO:0000256" key="1">
    <source>
        <dbReference type="SAM" id="SignalP"/>
    </source>
</evidence>
<gene>
    <name evidence="2" type="ORF">GCM10022407_29620</name>
</gene>
<feature type="signal peptide" evidence="1">
    <location>
        <begin position="1"/>
        <end position="23"/>
    </location>
</feature>
<proteinExistence type="predicted"/>
<evidence type="ECO:0008006" key="4">
    <source>
        <dbReference type="Google" id="ProtNLM"/>
    </source>
</evidence>
<dbReference type="Pfam" id="PF10677">
    <property type="entry name" value="DUF2490"/>
    <property type="match status" value="1"/>
</dbReference>
<accession>A0ABP7QH06</accession>
<dbReference type="RefSeq" id="WP_345125623.1">
    <property type="nucleotide sequence ID" value="NZ_BAABDI010000022.1"/>
</dbReference>
<reference evidence="3" key="1">
    <citation type="journal article" date="2019" name="Int. J. Syst. Evol. Microbiol.">
        <title>The Global Catalogue of Microorganisms (GCM) 10K type strain sequencing project: providing services to taxonomists for standard genome sequencing and annotation.</title>
        <authorList>
            <consortium name="The Broad Institute Genomics Platform"/>
            <consortium name="The Broad Institute Genome Sequencing Center for Infectious Disease"/>
            <person name="Wu L."/>
            <person name="Ma J."/>
        </authorList>
    </citation>
    <scope>NUCLEOTIDE SEQUENCE [LARGE SCALE GENOMIC DNA]</scope>
    <source>
        <strain evidence="3">JCM 17217</strain>
    </source>
</reference>